<name>F0F9X8_9BACT</name>
<accession>F0F9X8</accession>
<sequence>MADNEMINILLKNKELLAGDDAIFKGVTKEDSPVLSSYANTPHCRKITIYHLRKTLLVSFIKEQYEEVTEYLRYVLFHAAKNGAPTRRLIGENNKINLDANFILSAPNHDTLRKVVTERIFQQLENEKSTLDLIKKINNKLGLEIPENIIKEALPYLLIRHIFVHSDGKPDKEFKEKYPQFKLDEKKKINLLKLPINDIKDKVKKLIRMIDEKMLEKDFFPKNEIQN</sequence>
<dbReference type="Proteomes" id="UP000005697">
    <property type="component" value="Unassembled WGS sequence"/>
</dbReference>
<dbReference type="RefSeq" id="WP_007367142.1">
    <property type="nucleotide sequence ID" value="NZ_GL872282.1"/>
</dbReference>
<proteinExistence type="predicted"/>
<keyword evidence="2" id="KW-1185">Reference proteome</keyword>
<comment type="caution">
    <text evidence="1">The sequence shown here is derived from an EMBL/GenBank/DDBJ whole genome shotgun (WGS) entry which is preliminary data.</text>
</comment>
<dbReference type="EMBL" id="AEWX01000034">
    <property type="protein sequence ID" value="EGC19144.1"/>
    <property type="molecule type" value="Genomic_DNA"/>
</dbReference>
<dbReference type="OrthoDB" id="1303783at2"/>
<reference evidence="1 2" key="1">
    <citation type="submission" date="2011-01" db="EMBL/GenBank/DDBJ databases">
        <authorList>
            <person name="Muzny D."/>
            <person name="Qin X."/>
            <person name="Deng J."/>
            <person name="Jiang H."/>
            <person name="Liu Y."/>
            <person name="Qu J."/>
            <person name="Song X.-Z."/>
            <person name="Zhang L."/>
            <person name="Thornton R."/>
            <person name="Coyle M."/>
            <person name="Francisco L."/>
            <person name="Jackson L."/>
            <person name="Javaid M."/>
            <person name="Korchina V."/>
            <person name="Kovar C."/>
            <person name="Mata R."/>
            <person name="Mathew T."/>
            <person name="Ngo R."/>
            <person name="Nguyen L."/>
            <person name="Nguyen N."/>
            <person name="Okwuonu G."/>
            <person name="Ongeri F."/>
            <person name="Pham C."/>
            <person name="Simmons D."/>
            <person name="Wilczek-Boney K."/>
            <person name="Hale W."/>
            <person name="Jakkamsetti A."/>
            <person name="Pham P."/>
            <person name="Ruth R."/>
            <person name="San Lucas F."/>
            <person name="Warren J."/>
            <person name="Zhang J."/>
            <person name="Zhao Z."/>
            <person name="Zhou C."/>
            <person name="Zhu D."/>
            <person name="Lee S."/>
            <person name="Bess C."/>
            <person name="Blankenburg K."/>
            <person name="Forbes L."/>
            <person name="Fu Q."/>
            <person name="Gubbala S."/>
            <person name="Hirani K."/>
            <person name="Jayaseelan J.C."/>
            <person name="Lara F."/>
            <person name="Munidasa M."/>
            <person name="Palculict T."/>
            <person name="Patil S."/>
            <person name="Pu L.-L."/>
            <person name="Saada N."/>
            <person name="Tang L."/>
            <person name="Weissenberger G."/>
            <person name="Zhu Y."/>
            <person name="Hemphill L."/>
            <person name="Shang Y."/>
            <person name="Youmans B."/>
            <person name="Ayvaz T."/>
            <person name="Ross M."/>
            <person name="Santibanez J."/>
            <person name="Aqrawi P."/>
            <person name="Gross S."/>
            <person name="Joshi V."/>
            <person name="Fowler G."/>
            <person name="Nazareth L."/>
            <person name="Reid J."/>
            <person name="Worley K."/>
            <person name="Petrosino J."/>
            <person name="Highlander S."/>
            <person name="Gibbs R."/>
        </authorList>
    </citation>
    <scope>NUCLEOTIDE SEQUENCE [LARGE SCALE GENOMIC DNA]</scope>
    <source>
        <strain evidence="1 2">DSM 16608</strain>
    </source>
</reference>
<organism evidence="1 2">
    <name type="scientific">Prevotella multiformis DSM 16608</name>
    <dbReference type="NCBI Taxonomy" id="888743"/>
    <lineage>
        <taxon>Bacteria</taxon>
        <taxon>Pseudomonadati</taxon>
        <taxon>Bacteroidota</taxon>
        <taxon>Bacteroidia</taxon>
        <taxon>Bacteroidales</taxon>
        <taxon>Prevotellaceae</taxon>
        <taxon>Prevotella</taxon>
    </lineage>
</organism>
<gene>
    <name evidence="1" type="ORF">HMPREF9141_2395</name>
</gene>
<evidence type="ECO:0000313" key="1">
    <source>
        <dbReference type="EMBL" id="EGC19144.1"/>
    </source>
</evidence>
<protein>
    <submittedName>
        <fullName evidence="1">Uncharacterized protein</fullName>
    </submittedName>
</protein>
<evidence type="ECO:0000313" key="2">
    <source>
        <dbReference type="Proteomes" id="UP000005697"/>
    </source>
</evidence>
<dbReference type="AlphaFoldDB" id="F0F9X8"/>
<dbReference type="HOGENOM" id="CLU_1218872_0_0_10"/>